<dbReference type="InterPro" id="IPR029058">
    <property type="entry name" value="AB_hydrolase_fold"/>
</dbReference>
<dbReference type="InterPro" id="IPR010071">
    <property type="entry name" value="AA_adenyl_dom"/>
</dbReference>
<dbReference type="Gene3D" id="2.30.38.10">
    <property type="entry name" value="Luciferase, Domain 3"/>
    <property type="match status" value="1"/>
</dbReference>
<dbReference type="InterPro" id="IPR020802">
    <property type="entry name" value="TesA-like"/>
</dbReference>
<organism evidence="5 6">
    <name type="scientific">Streptomyces pactum</name>
    <dbReference type="NCBI Taxonomy" id="68249"/>
    <lineage>
        <taxon>Bacteria</taxon>
        <taxon>Bacillati</taxon>
        <taxon>Actinomycetota</taxon>
        <taxon>Actinomycetes</taxon>
        <taxon>Kitasatosporales</taxon>
        <taxon>Streptomycetaceae</taxon>
        <taxon>Streptomyces</taxon>
    </lineage>
</organism>
<dbReference type="InterPro" id="IPR001242">
    <property type="entry name" value="Condensation_dom"/>
</dbReference>
<sequence>MVKSRIEDVLPLSPLQEGLYFHAQYDRGEHDVYTVQFAFHLEGELDAERLRTAVDALLRRHPNLRAGFRQRKTGEPVQIVRRGLPVPWYRFDLSGLDPAEREAELARLTDEDRTRRFDLSAPPLLRFTLVSLDATTHRLLLCGHHILLDGWSVPVLLRELLALHRSGGDASALPRATPYKDYLAWLGRQDRAAAERAWTEALAGLQEPTLVAGTAPGRAPATPERLDTDLSEEFTRALQDRARARGVTLNTVVQCVWGLLLSRLTGRDDVVFGATVSGRPPELPGVESMVGLFINTLPVRVRLDPAETVDALLGRVQAEQTALIPAHHVGLSTIQRAAGLGELFDTLTVFENYPLDQAGLARPVGEFRLTGADSRDATHYPLSLVAMPGPRLHLRLEYRPDLFDRDTAERLLDRVRVLLRAVVREPALPVGRLEVRTAPERYAALRLGHGPVAGTPAATFPELFAAQVRRTPDATALVCGDVRLGYAELDRRANRLAHHLTALGVAAERIVALAMRRTEDLVVAILAVLKAGGAYLPVDLDHPADRIAYLLEDARPVLVLTDSATTGLLPAAEETGPARLVLDEPATAAAVAARPDTDPRPSLTAENAAYVIYTSGSTGRPKGVVIQHRSLANLVHDHLEELLAPAARAAGTDRLAVGLTASLSFDTSWDELLCLAGGHELHLVDDDTRRDPEALVAYVAEHRVQLLDVTPTYAQQLLAAGLLAPDGPRPPVLMIGGEAAGEALWHDIRAAAGTTGHNYYGPTECTVDTLVCRLDDSDRPLVGRPISNTRAYVLDPALRPVLDGVAGELYLAGEQLARGYLDRPGLTAERFVADPFGPPGTRMYRTGDVMRWTADGRLEFIGRSDDQVKIRGFRIELGEIETALLGHPAVAQAAVIVPEDRPGTKRLVAYVAPKPGAGSGEDDPQALRRFLADRLPDYMVPAAVVVVDALPMNVSGKLDRAALPAPDFAAVSSGRPPRTPREEILCELFAEVLDLPAVGTDDNFFALGGHSLLATRLASRVRTVFGTPVAVRTLFEAPTVAGLAERLDTGATGGAFDPLLTLRGHGSRPPLFCVHPAGGLSWPYAGLLRHLGPEYPVYGLQARGLDRPEEPPGSVAEMAADYIARLRTVQPIGPYHLVGWSLGGSVAHAMATELQRQGEEVALLALLDCYPEPAPAAHAPADEDRARREEREEQQVLGALLDLAGCDRSGLGDGPLDIARVAARVRSTGGILAGLEEERLAALCRVALHNERISRTFVPATFRGDVLFFRATVRTEDGAAATASPDAWSPHLTGSMVVHDIPCRHDDMMRPEPIARIGRVLGETLKELKA</sequence>
<evidence type="ECO:0000256" key="1">
    <source>
        <dbReference type="ARBA" id="ARBA00001957"/>
    </source>
</evidence>
<dbReference type="Pfam" id="PF00975">
    <property type="entry name" value="Thioesterase"/>
    <property type="match status" value="1"/>
</dbReference>
<evidence type="ECO:0000256" key="2">
    <source>
        <dbReference type="ARBA" id="ARBA00022450"/>
    </source>
</evidence>
<dbReference type="Pfam" id="PF00668">
    <property type="entry name" value="Condensation"/>
    <property type="match status" value="1"/>
</dbReference>
<feature type="domain" description="Carrier" evidence="4">
    <location>
        <begin position="976"/>
        <end position="1051"/>
    </location>
</feature>
<dbReference type="InterPro" id="IPR020845">
    <property type="entry name" value="AMP-binding_CS"/>
</dbReference>
<dbReference type="Gene3D" id="3.40.50.980">
    <property type="match status" value="2"/>
</dbReference>
<dbReference type="InterPro" id="IPR000873">
    <property type="entry name" value="AMP-dep_synth/lig_dom"/>
</dbReference>
<dbReference type="Pfam" id="PF00550">
    <property type="entry name" value="PP-binding"/>
    <property type="match status" value="1"/>
</dbReference>
<comment type="cofactor">
    <cofactor evidence="1">
        <name>pantetheine 4'-phosphate</name>
        <dbReference type="ChEBI" id="CHEBI:47942"/>
    </cofactor>
</comment>
<comment type="caution">
    <text evidence="5">The sequence shown here is derived from an EMBL/GenBank/DDBJ whole genome shotgun (WGS) entry which is preliminary data.</text>
</comment>
<dbReference type="Gene3D" id="3.40.50.1820">
    <property type="entry name" value="alpha/beta hydrolase"/>
    <property type="match status" value="1"/>
</dbReference>
<name>A0ABS0NU22_9ACTN</name>
<dbReference type="InterPro" id="IPR009081">
    <property type="entry name" value="PP-bd_ACP"/>
</dbReference>
<dbReference type="InterPro" id="IPR020806">
    <property type="entry name" value="PKS_PP-bd"/>
</dbReference>
<dbReference type="InterPro" id="IPR023213">
    <property type="entry name" value="CAT-like_dom_sf"/>
</dbReference>
<dbReference type="SUPFAM" id="SSF52777">
    <property type="entry name" value="CoA-dependent acyltransferases"/>
    <property type="match status" value="2"/>
</dbReference>
<gene>
    <name evidence="5" type="ORF">IHE55_28680</name>
</gene>
<dbReference type="InterPro" id="IPR001031">
    <property type="entry name" value="Thioesterase"/>
</dbReference>
<dbReference type="Gene3D" id="3.30.300.30">
    <property type="match status" value="1"/>
</dbReference>
<dbReference type="RefSeq" id="WP_197992343.1">
    <property type="nucleotide sequence ID" value="NZ_JACYXC010000002.1"/>
</dbReference>
<dbReference type="CDD" id="cd19543">
    <property type="entry name" value="DCL_NRPS"/>
    <property type="match status" value="1"/>
</dbReference>
<dbReference type="Pfam" id="PF13193">
    <property type="entry name" value="AMP-binding_C"/>
    <property type="match status" value="1"/>
</dbReference>
<dbReference type="PROSITE" id="PS00455">
    <property type="entry name" value="AMP_BINDING"/>
    <property type="match status" value="1"/>
</dbReference>
<dbReference type="PANTHER" id="PTHR45527:SF1">
    <property type="entry name" value="FATTY ACID SYNTHASE"/>
    <property type="match status" value="1"/>
</dbReference>
<evidence type="ECO:0000313" key="5">
    <source>
        <dbReference type="EMBL" id="MBH5338539.1"/>
    </source>
</evidence>
<dbReference type="SUPFAM" id="SSF47336">
    <property type="entry name" value="ACP-like"/>
    <property type="match status" value="1"/>
</dbReference>
<keyword evidence="6" id="KW-1185">Reference proteome</keyword>
<dbReference type="SMART" id="SM00823">
    <property type="entry name" value="PKS_PP"/>
    <property type="match status" value="1"/>
</dbReference>
<dbReference type="SUPFAM" id="SSF56801">
    <property type="entry name" value="Acetyl-CoA synthetase-like"/>
    <property type="match status" value="1"/>
</dbReference>
<dbReference type="PROSITE" id="PS50075">
    <property type="entry name" value="CARRIER"/>
    <property type="match status" value="1"/>
</dbReference>
<accession>A0ABS0NU22</accession>
<dbReference type="InterPro" id="IPR025110">
    <property type="entry name" value="AMP-bd_C"/>
</dbReference>
<dbReference type="PROSITE" id="PS00012">
    <property type="entry name" value="PHOSPHOPANTETHEINE"/>
    <property type="match status" value="1"/>
</dbReference>
<dbReference type="InterPro" id="IPR045851">
    <property type="entry name" value="AMP-bd_C_sf"/>
</dbReference>
<dbReference type="EMBL" id="JACYXC010000002">
    <property type="protein sequence ID" value="MBH5338539.1"/>
    <property type="molecule type" value="Genomic_DNA"/>
</dbReference>
<dbReference type="SUPFAM" id="SSF53474">
    <property type="entry name" value="alpha/beta-Hydrolases"/>
    <property type="match status" value="1"/>
</dbReference>
<dbReference type="PANTHER" id="PTHR45527">
    <property type="entry name" value="NONRIBOSOMAL PEPTIDE SYNTHETASE"/>
    <property type="match status" value="1"/>
</dbReference>
<evidence type="ECO:0000256" key="3">
    <source>
        <dbReference type="ARBA" id="ARBA00022553"/>
    </source>
</evidence>
<dbReference type="SMART" id="SM00824">
    <property type="entry name" value="PKS_TE"/>
    <property type="match status" value="1"/>
</dbReference>
<dbReference type="InterPro" id="IPR006162">
    <property type="entry name" value="Ppantetheine_attach_site"/>
</dbReference>
<evidence type="ECO:0000313" key="6">
    <source>
        <dbReference type="Proteomes" id="UP000807371"/>
    </source>
</evidence>
<protein>
    <submittedName>
        <fullName evidence="5">Amino acid adenylation domain-containing protein</fullName>
    </submittedName>
</protein>
<dbReference type="NCBIfam" id="TIGR01733">
    <property type="entry name" value="AA-adenyl-dom"/>
    <property type="match status" value="1"/>
</dbReference>
<proteinExistence type="predicted"/>
<dbReference type="InterPro" id="IPR036736">
    <property type="entry name" value="ACP-like_sf"/>
</dbReference>
<evidence type="ECO:0000259" key="4">
    <source>
        <dbReference type="PROSITE" id="PS50075"/>
    </source>
</evidence>
<reference evidence="5 6" key="1">
    <citation type="submission" date="2020-09" db="EMBL/GenBank/DDBJ databases">
        <title>Biosynthesis of the nuclear factor of activated T cells inhibitor NFAT-133 and its congeners in Streptomyces pactum.</title>
        <authorList>
            <person name="Zhou W."/>
            <person name="Posri P."/>
            <person name="Abugrain M.E."/>
            <person name="Weisberg A.J."/>
            <person name="Chang J.H."/>
            <person name="Mahmud T."/>
        </authorList>
    </citation>
    <scope>NUCLEOTIDE SEQUENCE [LARGE SCALE GENOMIC DNA]</scope>
    <source>
        <strain evidence="5 6">ATCC 27456</strain>
    </source>
</reference>
<dbReference type="CDD" id="cd05930">
    <property type="entry name" value="A_NRPS"/>
    <property type="match status" value="1"/>
</dbReference>
<dbReference type="Gene3D" id="3.30.559.30">
    <property type="entry name" value="Nonribosomal peptide synthetase, condensation domain"/>
    <property type="match status" value="1"/>
</dbReference>
<dbReference type="Gene3D" id="3.30.559.10">
    <property type="entry name" value="Chloramphenicol acetyltransferase-like domain"/>
    <property type="match status" value="1"/>
</dbReference>
<dbReference type="Pfam" id="PF00501">
    <property type="entry name" value="AMP-binding"/>
    <property type="match status" value="1"/>
</dbReference>
<dbReference type="Proteomes" id="UP000807371">
    <property type="component" value="Unassembled WGS sequence"/>
</dbReference>
<keyword evidence="3" id="KW-0597">Phosphoprotein</keyword>
<keyword evidence="2" id="KW-0596">Phosphopantetheine</keyword>